<sequence>MCSQPLRLGTRHGRQNFTSADKVQSGSNYSWSLISIRSKEYSPPHWEYLLLNRIPSGTSPSCDRSCYHGRRIIRHEATDFASDVRGGGP</sequence>
<evidence type="ECO:0000313" key="1">
    <source>
        <dbReference type="EMBL" id="PYH92448.1"/>
    </source>
</evidence>
<dbReference type="Proteomes" id="UP000247810">
    <property type="component" value="Unassembled WGS sequence"/>
</dbReference>
<dbReference type="AlphaFoldDB" id="A0A319DWA2"/>
<organism evidence="1 2">
    <name type="scientific">Aspergillus ellipticus CBS 707.79</name>
    <dbReference type="NCBI Taxonomy" id="1448320"/>
    <lineage>
        <taxon>Eukaryota</taxon>
        <taxon>Fungi</taxon>
        <taxon>Dikarya</taxon>
        <taxon>Ascomycota</taxon>
        <taxon>Pezizomycotina</taxon>
        <taxon>Eurotiomycetes</taxon>
        <taxon>Eurotiomycetidae</taxon>
        <taxon>Eurotiales</taxon>
        <taxon>Aspergillaceae</taxon>
        <taxon>Aspergillus</taxon>
        <taxon>Aspergillus subgen. Circumdati</taxon>
    </lineage>
</organism>
<dbReference type="EMBL" id="KZ825916">
    <property type="protein sequence ID" value="PYH92448.1"/>
    <property type="molecule type" value="Genomic_DNA"/>
</dbReference>
<reference evidence="1 2" key="1">
    <citation type="submission" date="2018-02" db="EMBL/GenBank/DDBJ databases">
        <title>The genomes of Aspergillus section Nigri reveals drivers in fungal speciation.</title>
        <authorList>
            <consortium name="DOE Joint Genome Institute"/>
            <person name="Vesth T.C."/>
            <person name="Nybo J."/>
            <person name="Theobald S."/>
            <person name="Brandl J."/>
            <person name="Frisvad J.C."/>
            <person name="Nielsen K.F."/>
            <person name="Lyhne E.K."/>
            <person name="Kogle M.E."/>
            <person name="Kuo A."/>
            <person name="Riley R."/>
            <person name="Clum A."/>
            <person name="Nolan M."/>
            <person name="Lipzen A."/>
            <person name="Salamov A."/>
            <person name="Henrissat B."/>
            <person name="Wiebenga A."/>
            <person name="De vries R.P."/>
            <person name="Grigoriev I.V."/>
            <person name="Mortensen U.H."/>
            <person name="Andersen M.R."/>
            <person name="Baker S.E."/>
        </authorList>
    </citation>
    <scope>NUCLEOTIDE SEQUENCE [LARGE SCALE GENOMIC DNA]</scope>
    <source>
        <strain evidence="1 2">CBS 707.79</strain>
    </source>
</reference>
<protein>
    <submittedName>
        <fullName evidence="1">Uncharacterized protein</fullName>
    </submittedName>
</protein>
<accession>A0A319DWA2</accession>
<dbReference type="VEuPathDB" id="FungiDB:BO71DRAFT_25112"/>
<evidence type="ECO:0000313" key="2">
    <source>
        <dbReference type="Proteomes" id="UP000247810"/>
    </source>
</evidence>
<gene>
    <name evidence="1" type="ORF">BO71DRAFT_25112</name>
</gene>
<proteinExistence type="predicted"/>
<name>A0A319DWA2_9EURO</name>
<keyword evidence="2" id="KW-1185">Reference proteome</keyword>